<organism evidence="1 2">
    <name type="scientific">Dryococelus australis</name>
    <dbReference type="NCBI Taxonomy" id="614101"/>
    <lineage>
        <taxon>Eukaryota</taxon>
        <taxon>Metazoa</taxon>
        <taxon>Ecdysozoa</taxon>
        <taxon>Arthropoda</taxon>
        <taxon>Hexapoda</taxon>
        <taxon>Insecta</taxon>
        <taxon>Pterygota</taxon>
        <taxon>Neoptera</taxon>
        <taxon>Polyneoptera</taxon>
        <taxon>Phasmatodea</taxon>
        <taxon>Verophasmatodea</taxon>
        <taxon>Anareolatae</taxon>
        <taxon>Phasmatidae</taxon>
        <taxon>Eurycanthinae</taxon>
        <taxon>Dryococelus</taxon>
    </lineage>
</organism>
<evidence type="ECO:0000313" key="1">
    <source>
        <dbReference type="EMBL" id="KAJ8893143.1"/>
    </source>
</evidence>
<dbReference type="EMBL" id="JARBHB010000002">
    <property type="protein sequence ID" value="KAJ8893143.1"/>
    <property type="molecule type" value="Genomic_DNA"/>
</dbReference>
<comment type="caution">
    <text evidence="1">The sequence shown here is derived from an EMBL/GenBank/DDBJ whole genome shotgun (WGS) entry which is preliminary data.</text>
</comment>
<sequence length="131" mass="14491">MYFNRFAARGADNVDGFHNHWTLATSISGSYSAGFLSVCGREGGYKSLIYANPVDTEENLVVHVAAAAMIISETPGIFKRTRKSQVRRCQLCVEVSGEKFQLSNVFKCTNQPSFRENGTWYVDLGPTVTAK</sequence>
<proteinExistence type="predicted"/>
<feature type="non-terminal residue" evidence="1">
    <location>
        <position position="131"/>
    </location>
</feature>
<reference evidence="1 2" key="1">
    <citation type="submission" date="2023-02" db="EMBL/GenBank/DDBJ databases">
        <title>LHISI_Scaffold_Assembly.</title>
        <authorList>
            <person name="Stuart O.P."/>
            <person name="Cleave R."/>
            <person name="Magrath M.J.L."/>
            <person name="Mikheyev A.S."/>
        </authorList>
    </citation>
    <scope>NUCLEOTIDE SEQUENCE [LARGE SCALE GENOMIC DNA]</scope>
    <source>
        <strain evidence="1">Daus_M_001</strain>
        <tissue evidence="1">Leg muscle</tissue>
    </source>
</reference>
<protein>
    <submittedName>
        <fullName evidence="1">Uncharacterized protein</fullName>
    </submittedName>
</protein>
<accession>A0ABQ9I909</accession>
<gene>
    <name evidence="1" type="ORF">PR048_005726</name>
</gene>
<dbReference type="Proteomes" id="UP001159363">
    <property type="component" value="Chromosome 2"/>
</dbReference>
<keyword evidence="2" id="KW-1185">Reference proteome</keyword>
<evidence type="ECO:0000313" key="2">
    <source>
        <dbReference type="Proteomes" id="UP001159363"/>
    </source>
</evidence>
<name>A0ABQ9I909_9NEOP</name>